<dbReference type="AlphaFoldDB" id="A0A934K7A9"/>
<comment type="caution">
    <text evidence="1">The sequence shown here is derived from an EMBL/GenBank/DDBJ whole genome shotgun (WGS) entry which is preliminary data.</text>
</comment>
<dbReference type="EMBL" id="JAEKNR010000079">
    <property type="protein sequence ID" value="MBJ7597781.1"/>
    <property type="molecule type" value="Genomic_DNA"/>
</dbReference>
<organism evidence="1 2">
    <name type="scientific">Candidatus Nephthysia bennettiae</name>
    <dbReference type="NCBI Taxonomy" id="3127016"/>
    <lineage>
        <taxon>Bacteria</taxon>
        <taxon>Bacillati</taxon>
        <taxon>Candidatus Dormiibacterota</taxon>
        <taxon>Candidatus Dormibacteria</taxon>
        <taxon>Candidatus Dormibacterales</taxon>
        <taxon>Candidatus Dormibacteraceae</taxon>
        <taxon>Candidatus Nephthysia</taxon>
    </lineage>
</organism>
<sequence length="143" mass="15777">MRKQYIHSLDASYGGTSEAAIVVLKSGRKRLFTVVNESPVEKLQPYLGNVVQFPLATPIAVTRGEVIGLAVPTWAPVLSYNLPTKKFAYRQSRIYNCKNPASGQTVQDTAKAATRYVCNYPGARVEYSATEIPTPVPPKNYVR</sequence>
<keyword evidence="2" id="KW-1185">Reference proteome</keyword>
<accession>A0A934K7A9</accession>
<name>A0A934K7A9_9BACT</name>
<proteinExistence type="predicted"/>
<gene>
    <name evidence="1" type="ORF">JF922_06815</name>
</gene>
<dbReference type="Proteomes" id="UP000612893">
    <property type="component" value="Unassembled WGS sequence"/>
</dbReference>
<evidence type="ECO:0000313" key="1">
    <source>
        <dbReference type="EMBL" id="MBJ7597781.1"/>
    </source>
</evidence>
<protein>
    <submittedName>
        <fullName evidence="1">Uncharacterized protein</fullName>
    </submittedName>
</protein>
<evidence type="ECO:0000313" key="2">
    <source>
        <dbReference type="Proteomes" id="UP000612893"/>
    </source>
</evidence>
<reference evidence="1" key="1">
    <citation type="submission" date="2020-10" db="EMBL/GenBank/DDBJ databases">
        <title>Ca. Dormibacterota MAGs.</title>
        <authorList>
            <person name="Montgomery K."/>
        </authorList>
    </citation>
    <scope>NUCLEOTIDE SEQUENCE [LARGE SCALE GENOMIC DNA]</scope>
    <source>
        <strain evidence="1">SC8812_S17_10</strain>
    </source>
</reference>